<keyword evidence="3 4" id="KW-0560">Oxidoreductase</keyword>
<dbReference type="GO" id="GO:0034599">
    <property type="term" value="P:cellular response to oxidative stress"/>
    <property type="evidence" value="ECO:0007669"/>
    <property type="project" value="TreeGrafter"/>
</dbReference>
<comment type="similarity">
    <text evidence="1 4">Belongs to the glutathione peroxidase family.</text>
</comment>
<proteinExistence type="inferred from homology"/>
<dbReference type="PRINTS" id="PR01011">
    <property type="entry name" value="GLUTPROXDASE"/>
</dbReference>
<reference evidence="5" key="1">
    <citation type="submission" date="2019-03" db="EMBL/GenBank/DDBJ databases">
        <title>Long read genome sequence of the mycoparasitic Pythium oligandrum ATCC 38472 isolated from sugarbeet rhizosphere.</title>
        <authorList>
            <person name="Gaulin E."/>
        </authorList>
    </citation>
    <scope>NUCLEOTIDE SEQUENCE</scope>
    <source>
        <strain evidence="5">ATCC 38472_TT</strain>
    </source>
</reference>
<accession>A0A8K1CFA8</accession>
<evidence type="ECO:0000256" key="2">
    <source>
        <dbReference type="ARBA" id="ARBA00022559"/>
    </source>
</evidence>
<dbReference type="InterPro" id="IPR036249">
    <property type="entry name" value="Thioredoxin-like_sf"/>
</dbReference>
<dbReference type="PANTHER" id="PTHR11592:SF78">
    <property type="entry name" value="GLUTATHIONE PEROXIDASE"/>
    <property type="match status" value="1"/>
</dbReference>
<gene>
    <name evidence="5" type="ORF">Poli38472_010808</name>
</gene>
<evidence type="ECO:0000256" key="3">
    <source>
        <dbReference type="ARBA" id="ARBA00023002"/>
    </source>
</evidence>
<dbReference type="PROSITE" id="PS51355">
    <property type="entry name" value="GLUTATHIONE_PEROXID_3"/>
    <property type="match status" value="1"/>
</dbReference>
<dbReference type="Pfam" id="PF00255">
    <property type="entry name" value="GSHPx"/>
    <property type="match status" value="1"/>
</dbReference>
<protein>
    <recommendedName>
        <fullName evidence="4">Glutathione peroxidase</fullName>
    </recommendedName>
</protein>
<organism evidence="5 6">
    <name type="scientific">Pythium oligandrum</name>
    <name type="common">Mycoparasitic fungus</name>
    <dbReference type="NCBI Taxonomy" id="41045"/>
    <lineage>
        <taxon>Eukaryota</taxon>
        <taxon>Sar</taxon>
        <taxon>Stramenopiles</taxon>
        <taxon>Oomycota</taxon>
        <taxon>Peronosporomycetes</taxon>
        <taxon>Pythiales</taxon>
        <taxon>Pythiaceae</taxon>
        <taxon>Pythium</taxon>
    </lineage>
</organism>
<evidence type="ECO:0000256" key="1">
    <source>
        <dbReference type="ARBA" id="ARBA00006926"/>
    </source>
</evidence>
<sequence>MVCMLRIARRPRVWTRPQWLRASTQRFSSSAYDGEMTDAMRFECVNPPATTLEPKQLRGRPVLVVNTASQCQYAPQLKDLQTLYDKYHAQGLEIIAVPSNDFDRKEPASDEELTMVYSKAETFQVAFPIAKKTGVIGEDAHAFFARIAQIYGRSVAPTWNFDKFLVDAYGDLAAVFPHDTEPLVPQVIEAIEDAIADMPTPGDEEEDDED</sequence>
<dbReference type="OrthoDB" id="446890at2759"/>
<dbReference type="SUPFAM" id="SSF52833">
    <property type="entry name" value="Thioredoxin-like"/>
    <property type="match status" value="1"/>
</dbReference>
<dbReference type="GO" id="GO:0004601">
    <property type="term" value="F:peroxidase activity"/>
    <property type="evidence" value="ECO:0007669"/>
    <property type="project" value="UniProtKB-KW"/>
</dbReference>
<evidence type="ECO:0000313" key="6">
    <source>
        <dbReference type="Proteomes" id="UP000794436"/>
    </source>
</evidence>
<dbReference type="InterPro" id="IPR000889">
    <property type="entry name" value="Glutathione_peroxidase"/>
</dbReference>
<comment type="caution">
    <text evidence="5">The sequence shown here is derived from an EMBL/GenBank/DDBJ whole genome shotgun (WGS) entry which is preliminary data.</text>
</comment>
<dbReference type="Proteomes" id="UP000794436">
    <property type="component" value="Unassembled WGS sequence"/>
</dbReference>
<name>A0A8K1CFA8_PYTOL</name>
<dbReference type="EMBL" id="SPLM01000075">
    <property type="protein sequence ID" value="TMW61745.1"/>
    <property type="molecule type" value="Genomic_DNA"/>
</dbReference>
<evidence type="ECO:0000313" key="5">
    <source>
        <dbReference type="EMBL" id="TMW61745.1"/>
    </source>
</evidence>
<dbReference type="PANTHER" id="PTHR11592">
    <property type="entry name" value="GLUTATHIONE PEROXIDASE"/>
    <property type="match status" value="1"/>
</dbReference>
<evidence type="ECO:0000256" key="4">
    <source>
        <dbReference type="RuleBase" id="RU000499"/>
    </source>
</evidence>
<keyword evidence="6" id="KW-1185">Reference proteome</keyword>
<dbReference type="AlphaFoldDB" id="A0A8K1CFA8"/>
<keyword evidence="2 4" id="KW-0575">Peroxidase</keyword>
<dbReference type="Gene3D" id="3.40.30.10">
    <property type="entry name" value="Glutaredoxin"/>
    <property type="match status" value="1"/>
</dbReference>